<reference evidence="1 2" key="1">
    <citation type="journal article" date="2015" name="Genome Biol. Evol.">
        <title>Comparative Genomics of a Bacterivorous Green Alga Reveals Evolutionary Causalities and Consequences of Phago-Mixotrophic Mode of Nutrition.</title>
        <authorList>
            <person name="Burns J.A."/>
            <person name="Paasch A."/>
            <person name="Narechania A."/>
            <person name="Kim E."/>
        </authorList>
    </citation>
    <scope>NUCLEOTIDE SEQUENCE [LARGE SCALE GENOMIC DNA]</scope>
    <source>
        <strain evidence="1 2">PLY_AMNH</strain>
    </source>
</reference>
<dbReference type="AlphaFoldDB" id="A0AAE0BB34"/>
<name>A0AAE0BB34_9CHLO</name>
<dbReference type="Proteomes" id="UP001190700">
    <property type="component" value="Unassembled WGS sequence"/>
</dbReference>
<gene>
    <name evidence="1" type="ORF">CYMTET_57053</name>
</gene>
<comment type="caution">
    <text evidence="1">The sequence shown here is derived from an EMBL/GenBank/DDBJ whole genome shotgun (WGS) entry which is preliminary data.</text>
</comment>
<protein>
    <submittedName>
        <fullName evidence="1">Uncharacterized protein</fullName>
    </submittedName>
</protein>
<dbReference type="EMBL" id="LGRX02035942">
    <property type="protein sequence ID" value="KAK3232595.1"/>
    <property type="molecule type" value="Genomic_DNA"/>
</dbReference>
<evidence type="ECO:0000313" key="1">
    <source>
        <dbReference type="EMBL" id="KAK3232595.1"/>
    </source>
</evidence>
<proteinExistence type="predicted"/>
<accession>A0AAE0BB34</accession>
<organism evidence="1 2">
    <name type="scientific">Cymbomonas tetramitiformis</name>
    <dbReference type="NCBI Taxonomy" id="36881"/>
    <lineage>
        <taxon>Eukaryota</taxon>
        <taxon>Viridiplantae</taxon>
        <taxon>Chlorophyta</taxon>
        <taxon>Pyramimonadophyceae</taxon>
        <taxon>Pyramimonadales</taxon>
        <taxon>Pyramimonadaceae</taxon>
        <taxon>Cymbomonas</taxon>
    </lineage>
</organism>
<keyword evidence="2" id="KW-1185">Reference proteome</keyword>
<evidence type="ECO:0000313" key="2">
    <source>
        <dbReference type="Proteomes" id="UP001190700"/>
    </source>
</evidence>
<sequence length="113" mass="12666">MPDALACLCYDDLCWCMRKFGLFVVRSESLVVLNTVDLLDLENEPPFSKRHARFVHVFADLMKGSDTSSEIPSLGLLYSSTSVAPVDFPYYNFGKLPPDCVAYDVVCGLFYHA</sequence>